<sequence length="486" mass="50876">MKKAALILAVQVCCQVVFLMQPTHGSEPTSVAAVNTACKEIGFLTAVKQQIAGRAATLKATLTEIKNEQAMYTIAAMTATGTAKTAYSAFTFLAEAKSISQQTTVGEEESLAVPAIRAIDARIAQLRAALALRKAQALEPQAPTATSAEQGEQWINAGADAKKCVFDVHSTGSAVNGCGDDLTTGQHITEVAKELPTLKKVKLMPADYFTKIEYTAKLQGHGSVGSIGNGKDKGASLTNSQSLGGASDGIGLKNMAAKPAPTPKELHMTTNGGTTDTCDPALTANPSNPQLIVTDKAVAGTICRLRQATVTGGSPIGEADLASLRTDPTMQTIAQLILAGTENKETTESGKEEAVYKVFGGKGTKIADLYIKPLKAKTINLQLATEKQTAKISELADTTSYAYALAVAFHAGRPTQSDPPGKNPKGDETKTGTENPAAEPEEKKGGDNKTNTNTTGRNSFVINKVPSFACICDSIITILRHCCSFL</sequence>
<evidence type="ECO:0000313" key="3">
    <source>
        <dbReference type="EMBL" id="AGH60014.1"/>
    </source>
</evidence>
<evidence type="ECO:0000256" key="2">
    <source>
        <dbReference type="SAM" id="SignalP"/>
    </source>
</evidence>
<reference evidence="3" key="1">
    <citation type="submission" date="2013-02" db="EMBL/GenBank/DDBJ databases">
        <authorList>
            <person name="Cross G.A.M."/>
            <person name="Kim H.-S."/>
            <person name="Wickstead B."/>
        </authorList>
    </citation>
    <scope>NUCLEOTIDE SEQUENCE</scope>
    <source>
        <strain evidence="3">Lister 427</strain>
    </source>
</reference>
<dbReference type="EMBL" id="KC612583">
    <property type="protein sequence ID" value="AGH60014.1"/>
    <property type="molecule type" value="Genomic_DNA"/>
</dbReference>
<evidence type="ECO:0000256" key="1">
    <source>
        <dbReference type="SAM" id="MobiDB-lite"/>
    </source>
</evidence>
<protein>
    <submittedName>
        <fullName evidence="3">Variant surface glycoprotein 1074</fullName>
    </submittedName>
</protein>
<proteinExistence type="predicted"/>
<reference evidence="3" key="2">
    <citation type="journal article" date="2014" name="Mol. Biochem. Parasitol.">
        <title>Capturing the variant surface glycoprotein repertoire (the VSGnome) of Trypanosoma brucei Lister 427.</title>
        <authorList>
            <person name="Cross G.A."/>
            <person name="Kim H.S."/>
            <person name="Wickstead B."/>
        </authorList>
    </citation>
    <scope>NUCLEOTIDE SEQUENCE</scope>
    <source>
        <strain evidence="3">Lister 427</strain>
    </source>
</reference>
<feature type="chain" id="PRO_5004058384" evidence="2">
    <location>
        <begin position="26"/>
        <end position="486"/>
    </location>
</feature>
<name>M4SVG3_9TRYP</name>
<dbReference type="VEuPathDB" id="TriTrypDB:Tb427_000395700"/>
<accession>M4SVG3</accession>
<keyword evidence="2" id="KW-0732">Signal</keyword>
<feature type="region of interest" description="Disordered" evidence="1">
    <location>
        <begin position="412"/>
        <end position="457"/>
    </location>
</feature>
<feature type="signal peptide" evidence="2">
    <location>
        <begin position="1"/>
        <end position="25"/>
    </location>
</feature>
<dbReference type="AlphaFoldDB" id="M4SVG3"/>
<organism evidence="3">
    <name type="scientific">Trypanosoma brucei</name>
    <dbReference type="NCBI Taxonomy" id="5691"/>
    <lineage>
        <taxon>Eukaryota</taxon>
        <taxon>Discoba</taxon>
        <taxon>Euglenozoa</taxon>
        <taxon>Kinetoplastea</taxon>
        <taxon>Metakinetoplastina</taxon>
        <taxon>Trypanosomatida</taxon>
        <taxon>Trypanosomatidae</taxon>
        <taxon>Trypanosoma</taxon>
    </lineage>
</organism>